<protein>
    <submittedName>
        <fullName evidence="2">Uncharacterized protein</fullName>
    </submittedName>
</protein>
<keyword evidence="3" id="KW-1185">Reference proteome</keyword>
<sequence>MYVTDPASRDVRGVLQPSPLQLGHLTGLSKLAMEGTCLSTGACQLPPNLLELELSSYDRTDGIQVSVQPLLALTRLERLQVLLDNNTKATLMFAQLSSLSSLQEVSLAFEWSGASPATWEETEATAAGIAAAWRVLPLRELRWSIAHMPAAVLQQISALTGLTNLALSGGCAGRWYGCLQATHAEFALARTQLTALRQLSIQGFGRMAMPSVGDDVVAALEVGGLPAAAHLYAAEVSSGMDALDTSRAYLHHGCGSIALLLQAVGTLSALREVCVVLPVQLKSAQQRRVMQDVLQQVLPKRIMDCLEVAASRVAVEL</sequence>
<evidence type="ECO:0000313" key="3">
    <source>
        <dbReference type="Proteomes" id="UP000256970"/>
    </source>
</evidence>
<dbReference type="EMBL" id="FNXT01001058">
    <property type="protein sequence ID" value="SZX71544.1"/>
    <property type="molecule type" value="Genomic_DNA"/>
</dbReference>
<proteinExistence type="predicted"/>
<reference evidence="2 3" key="1">
    <citation type="submission" date="2016-10" db="EMBL/GenBank/DDBJ databases">
        <authorList>
            <person name="Cai Z."/>
        </authorList>
    </citation>
    <scope>NUCLEOTIDE SEQUENCE [LARGE SCALE GENOMIC DNA]</scope>
</reference>
<dbReference type="SUPFAM" id="SSF52047">
    <property type="entry name" value="RNI-like"/>
    <property type="match status" value="1"/>
</dbReference>
<dbReference type="Gene3D" id="3.80.10.10">
    <property type="entry name" value="Ribonuclease Inhibitor"/>
    <property type="match status" value="1"/>
</dbReference>
<evidence type="ECO:0000313" key="2">
    <source>
        <dbReference type="EMBL" id="SZX71544.1"/>
    </source>
</evidence>
<dbReference type="AlphaFoldDB" id="A0A383W3E5"/>
<name>A0A383W3E5_TETOB</name>
<evidence type="ECO:0000256" key="1">
    <source>
        <dbReference type="ARBA" id="ARBA00004430"/>
    </source>
</evidence>
<organism evidence="2 3">
    <name type="scientific">Tetradesmus obliquus</name>
    <name type="common">Green alga</name>
    <name type="synonym">Acutodesmus obliquus</name>
    <dbReference type="NCBI Taxonomy" id="3088"/>
    <lineage>
        <taxon>Eukaryota</taxon>
        <taxon>Viridiplantae</taxon>
        <taxon>Chlorophyta</taxon>
        <taxon>core chlorophytes</taxon>
        <taxon>Chlorophyceae</taxon>
        <taxon>CS clade</taxon>
        <taxon>Sphaeropleales</taxon>
        <taxon>Scenedesmaceae</taxon>
        <taxon>Tetradesmus</taxon>
    </lineage>
</organism>
<dbReference type="Proteomes" id="UP000256970">
    <property type="component" value="Unassembled WGS sequence"/>
</dbReference>
<dbReference type="InterPro" id="IPR032675">
    <property type="entry name" value="LRR_dom_sf"/>
</dbReference>
<gene>
    <name evidence="2" type="ORF">BQ4739_LOCUS11681</name>
</gene>
<comment type="subcellular location">
    <subcellularLocation>
        <location evidence="1">Cytoplasm</location>
        <location evidence="1">Cytoskeleton</location>
        <location evidence="1">Cilium axoneme</location>
    </subcellularLocation>
</comment>
<accession>A0A383W3E5</accession>
<dbReference type="GO" id="GO:0005930">
    <property type="term" value="C:axoneme"/>
    <property type="evidence" value="ECO:0007669"/>
    <property type="project" value="UniProtKB-SubCell"/>
</dbReference>